<name>A0AAE0KSU5_9CHLO</name>
<dbReference type="SUPFAM" id="SSF53448">
    <property type="entry name" value="Nucleotide-diphospho-sugar transferases"/>
    <property type="match status" value="1"/>
</dbReference>
<gene>
    <name evidence="2" type="ORF">CYMTET_31574</name>
</gene>
<protein>
    <recommendedName>
        <fullName evidence="1">Glycosyltransferase 2-like domain-containing protein</fullName>
    </recommendedName>
</protein>
<keyword evidence="3" id="KW-1185">Reference proteome</keyword>
<evidence type="ECO:0000313" key="2">
    <source>
        <dbReference type="EMBL" id="KAK3259428.1"/>
    </source>
</evidence>
<dbReference type="InterPro" id="IPR001173">
    <property type="entry name" value="Glyco_trans_2-like"/>
</dbReference>
<proteinExistence type="predicted"/>
<dbReference type="EMBL" id="LGRX02018749">
    <property type="protein sequence ID" value="KAK3259428.1"/>
    <property type="molecule type" value="Genomic_DNA"/>
</dbReference>
<dbReference type="InterPro" id="IPR029044">
    <property type="entry name" value="Nucleotide-diphossugar_trans"/>
</dbReference>
<dbReference type="AlphaFoldDB" id="A0AAE0KSU5"/>
<dbReference type="GO" id="GO:0005789">
    <property type="term" value="C:endoplasmic reticulum membrane"/>
    <property type="evidence" value="ECO:0007669"/>
    <property type="project" value="TreeGrafter"/>
</dbReference>
<evidence type="ECO:0000313" key="3">
    <source>
        <dbReference type="Proteomes" id="UP001190700"/>
    </source>
</evidence>
<feature type="non-terminal residue" evidence="2">
    <location>
        <position position="345"/>
    </location>
</feature>
<sequence>MYAIEATWIVAATILPLALLLAFRMARRSAADVGLRGSALSFKPLFEAASRKLSVIIPVRNDQAKLLQTLEEILRYLSSREQQQVGFTWEVLVVDAGPSDSPRSCYQHFVSKFSSDKVRIICLPQRLGQGASVREGMLEARGELLLMANAEGSTPIADVECLEGQLQMHITRPQAHLQLRRPPNSPGTRLGVPPDLGVVVGTSGPVSRGKATWLQKAMRFGLWRSLFLEEYAPGRTDFRREQEAYNHAAQTAGGAALMAGHDHSSYMAGYDAAERLGGFSNAPRMGQRAPAVRSPALPVASPCTSGCRFTLYTRAAARILFPKQHVMGASFEVELLYLASRLSVP</sequence>
<dbReference type="Gene3D" id="3.90.550.10">
    <property type="entry name" value="Spore Coat Polysaccharide Biosynthesis Protein SpsA, Chain A"/>
    <property type="match status" value="1"/>
</dbReference>
<dbReference type="Proteomes" id="UP001190700">
    <property type="component" value="Unassembled WGS sequence"/>
</dbReference>
<dbReference type="Pfam" id="PF00535">
    <property type="entry name" value="Glycos_transf_2"/>
    <property type="match status" value="1"/>
</dbReference>
<reference evidence="2 3" key="1">
    <citation type="journal article" date="2015" name="Genome Biol. Evol.">
        <title>Comparative Genomics of a Bacterivorous Green Alga Reveals Evolutionary Causalities and Consequences of Phago-Mixotrophic Mode of Nutrition.</title>
        <authorList>
            <person name="Burns J.A."/>
            <person name="Paasch A."/>
            <person name="Narechania A."/>
            <person name="Kim E."/>
        </authorList>
    </citation>
    <scope>NUCLEOTIDE SEQUENCE [LARGE SCALE GENOMIC DNA]</scope>
    <source>
        <strain evidence="2 3">PLY_AMNH</strain>
    </source>
</reference>
<accession>A0AAE0KSU5</accession>
<comment type="caution">
    <text evidence="2">The sequence shown here is derived from an EMBL/GenBank/DDBJ whole genome shotgun (WGS) entry which is preliminary data.</text>
</comment>
<organism evidence="2 3">
    <name type="scientific">Cymbomonas tetramitiformis</name>
    <dbReference type="NCBI Taxonomy" id="36881"/>
    <lineage>
        <taxon>Eukaryota</taxon>
        <taxon>Viridiplantae</taxon>
        <taxon>Chlorophyta</taxon>
        <taxon>Pyramimonadophyceae</taxon>
        <taxon>Pyramimonadales</taxon>
        <taxon>Pyramimonadaceae</taxon>
        <taxon>Cymbomonas</taxon>
    </lineage>
</organism>
<dbReference type="PANTHER" id="PTHR10859:SF91">
    <property type="entry name" value="DOLICHYL-PHOSPHATE BETA-GLUCOSYLTRANSFERASE"/>
    <property type="match status" value="1"/>
</dbReference>
<evidence type="ECO:0000259" key="1">
    <source>
        <dbReference type="Pfam" id="PF00535"/>
    </source>
</evidence>
<dbReference type="GO" id="GO:0006487">
    <property type="term" value="P:protein N-linked glycosylation"/>
    <property type="evidence" value="ECO:0007669"/>
    <property type="project" value="TreeGrafter"/>
</dbReference>
<feature type="domain" description="Glycosyltransferase 2-like" evidence="1">
    <location>
        <begin position="54"/>
        <end position="150"/>
    </location>
</feature>
<dbReference type="PANTHER" id="PTHR10859">
    <property type="entry name" value="GLYCOSYL TRANSFERASE"/>
    <property type="match status" value="1"/>
</dbReference>